<accession>C8P6S1</accession>
<gene>
    <name evidence="2" type="ORF">FC31_GL000146</name>
    <name evidence="1" type="ORF">HMPREF0494_1015</name>
</gene>
<reference evidence="2 4" key="2">
    <citation type="journal article" date="2015" name="Genome Announc.">
        <title>Expanding the biotechnology potential of lactobacilli through comparative genomics of 213 strains and associated genera.</title>
        <authorList>
            <person name="Sun Z."/>
            <person name="Harris H.M."/>
            <person name="McCann A."/>
            <person name="Guo C."/>
            <person name="Argimon S."/>
            <person name="Zhang W."/>
            <person name="Yang X."/>
            <person name="Jeffery I.B."/>
            <person name="Cooney J.C."/>
            <person name="Kagawa T.F."/>
            <person name="Liu W."/>
            <person name="Song Y."/>
            <person name="Salvetti E."/>
            <person name="Wrobel A."/>
            <person name="Rasinkangas P."/>
            <person name="Parkhill J."/>
            <person name="Rea M.C."/>
            <person name="O'Sullivan O."/>
            <person name="Ritari J."/>
            <person name="Douillard F.P."/>
            <person name="Paul Ross R."/>
            <person name="Yang R."/>
            <person name="Briner A.E."/>
            <person name="Felis G.E."/>
            <person name="de Vos W.M."/>
            <person name="Barrangou R."/>
            <person name="Klaenhammer T.R."/>
            <person name="Caufield P.W."/>
            <person name="Cui Y."/>
            <person name="Zhang H."/>
            <person name="O'Toole P.W."/>
        </authorList>
    </citation>
    <scope>NUCLEOTIDE SEQUENCE [LARGE SCALE GENOMIC DNA]</scope>
    <source>
        <strain evidence="2 4">DSM 16041</strain>
    </source>
</reference>
<dbReference type="EMBL" id="ACLL01000023">
    <property type="protein sequence ID" value="EEW53859.1"/>
    <property type="molecule type" value="Genomic_DNA"/>
</dbReference>
<comment type="caution">
    <text evidence="1">The sequence shown here is derived from an EMBL/GenBank/DDBJ whole genome shotgun (WGS) entry which is preliminary data.</text>
</comment>
<keyword evidence="4" id="KW-1185">Reference proteome</keyword>
<sequence>MTPGAAIRTKLVRLLWPTAGRAAVYVIKGHKLLPAVRAHGCRWQASRPQQVPQRQLNGNSAVT</sequence>
<dbReference type="Proteomes" id="UP000051883">
    <property type="component" value="Unassembled WGS sequence"/>
</dbReference>
<protein>
    <submittedName>
        <fullName evidence="1">Uncharacterized protein</fullName>
    </submittedName>
</protein>
<name>C8P6S1_9LACO</name>
<organism evidence="1 3">
    <name type="scientific">Limosilactobacillus antri DSM 16041</name>
    <dbReference type="NCBI Taxonomy" id="525309"/>
    <lineage>
        <taxon>Bacteria</taxon>
        <taxon>Bacillati</taxon>
        <taxon>Bacillota</taxon>
        <taxon>Bacilli</taxon>
        <taxon>Lactobacillales</taxon>
        <taxon>Lactobacillaceae</taxon>
        <taxon>Limosilactobacillus</taxon>
    </lineage>
</organism>
<proteinExistence type="predicted"/>
<dbReference type="EMBL" id="AZDK01000001">
    <property type="protein sequence ID" value="KRK60954.1"/>
    <property type="molecule type" value="Genomic_DNA"/>
</dbReference>
<dbReference type="Proteomes" id="UP000003675">
    <property type="component" value="Unassembled WGS sequence"/>
</dbReference>
<dbReference type="AlphaFoldDB" id="C8P6S1"/>
<reference evidence="1 3" key="1">
    <citation type="submission" date="2009-09" db="EMBL/GenBank/DDBJ databases">
        <authorList>
            <person name="Qin X."/>
            <person name="Bachman B."/>
            <person name="Battles P."/>
            <person name="Bell A."/>
            <person name="Bess C."/>
            <person name="Bickham C."/>
            <person name="Chaboub L."/>
            <person name="Chen D."/>
            <person name="Coyle M."/>
            <person name="Deiros D.R."/>
            <person name="Dinh H."/>
            <person name="Forbes L."/>
            <person name="Fowler G."/>
            <person name="Francisco L."/>
            <person name="Fu Q."/>
            <person name="Gubbala S."/>
            <person name="Hale W."/>
            <person name="Han Y."/>
            <person name="Hemphill L."/>
            <person name="Highlander S.K."/>
            <person name="Hirani K."/>
            <person name="Hogues M."/>
            <person name="Jackson L."/>
            <person name="Jakkamsetti A."/>
            <person name="Javaid M."/>
            <person name="Jiang H."/>
            <person name="Korchina V."/>
            <person name="Kovar C."/>
            <person name="Lara F."/>
            <person name="Lee S."/>
            <person name="Mata R."/>
            <person name="Mathew T."/>
            <person name="Moen C."/>
            <person name="Morales K."/>
            <person name="Munidasa M."/>
            <person name="Nazareth L."/>
            <person name="Ngo R."/>
            <person name="Nguyen L."/>
            <person name="Okwuonu G."/>
            <person name="Ongeri F."/>
            <person name="Patil S."/>
            <person name="Petrosino J."/>
            <person name="Pham C."/>
            <person name="Pham P."/>
            <person name="Pu L.-L."/>
            <person name="Puazo M."/>
            <person name="Raj R."/>
            <person name="Reid J."/>
            <person name="Rouhana J."/>
            <person name="Saada N."/>
            <person name="Shang Y."/>
            <person name="Simmons D."/>
            <person name="Thornton R."/>
            <person name="Warren J."/>
            <person name="Weissenberger G."/>
            <person name="Zhang J."/>
            <person name="Zhang L."/>
            <person name="Zhou C."/>
            <person name="Zhu D."/>
            <person name="Muzny D."/>
            <person name="Worley K."/>
            <person name="Gibbs R."/>
        </authorList>
    </citation>
    <scope>NUCLEOTIDE SEQUENCE [LARGE SCALE GENOMIC DNA]</scope>
    <source>
        <strain evidence="1 3">DSM 16041</strain>
    </source>
</reference>
<evidence type="ECO:0000313" key="3">
    <source>
        <dbReference type="Proteomes" id="UP000003675"/>
    </source>
</evidence>
<evidence type="ECO:0000313" key="4">
    <source>
        <dbReference type="Proteomes" id="UP000051883"/>
    </source>
</evidence>
<evidence type="ECO:0000313" key="2">
    <source>
        <dbReference type="EMBL" id="KRK60954.1"/>
    </source>
</evidence>
<evidence type="ECO:0000313" key="1">
    <source>
        <dbReference type="EMBL" id="EEW53859.1"/>
    </source>
</evidence>
<dbReference type="HOGENOM" id="CLU_2880070_0_0_9"/>